<sequence>MPINGKFVSDRSRTEKEERLERIRFMAEKFDLSGGDIIYSGRRYPDKKFQELMSRRWEGLGGEKAFLIEDAVLISIGTYPEFPRLEWPENIDPYRARGPRGATAFATAA</sequence>
<evidence type="ECO:0000313" key="1">
    <source>
        <dbReference type="EMBL" id="GLK74912.1"/>
    </source>
</evidence>
<reference evidence="1" key="2">
    <citation type="submission" date="2023-01" db="EMBL/GenBank/DDBJ databases">
        <authorList>
            <person name="Sun Q."/>
            <person name="Evtushenko L."/>
        </authorList>
    </citation>
    <scope>NUCLEOTIDE SEQUENCE</scope>
    <source>
        <strain evidence="1">VKM B-2555</strain>
    </source>
</reference>
<protein>
    <submittedName>
        <fullName evidence="1">Uncharacterized protein</fullName>
    </submittedName>
</protein>
<proteinExistence type="predicted"/>
<organism evidence="1 2">
    <name type="scientific">Methylopila jiangsuensis</name>
    <dbReference type="NCBI Taxonomy" id="586230"/>
    <lineage>
        <taxon>Bacteria</taxon>
        <taxon>Pseudomonadati</taxon>
        <taxon>Pseudomonadota</taxon>
        <taxon>Alphaproteobacteria</taxon>
        <taxon>Hyphomicrobiales</taxon>
        <taxon>Methylopilaceae</taxon>
        <taxon>Methylopila</taxon>
    </lineage>
</organism>
<dbReference type="AlphaFoldDB" id="A0A9W6JCT0"/>
<comment type="caution">
    <text evidence="1">The sequence shown here is derived from an EMBL/GenBank/DDBJ whole genome shotgun (WGS) entry which is preliminary data.</text>
</comment>
<gene>
    <name evidence="1" type="ORF">GCM10008171_01650</name>
</gene>
<keyword evidence="2" id="KW-1185">Reference proteome</keyword>
<reference evidence="1" key="1">
    <citation type="journal article" date="2014" name="Int. J. Syst. Evol. Microbiol.">
        <title>Complete genome sequence of Corynebacterium casei LMG S-19264T (=DSM 44701T), isolated from a smear-ripened cheese.</title>
        <authorList>
            <consortium name="US DOE Joint Genome Institute (JGI-PGF)"/>
            <person name="Walter F."/>
            <person name="Albersmeier A."/>
            <person name="Kalinowski J."/>
            <person name="Ruckert C."/>
        </authorList>
    </citation>
    <scope>NUCLEOTIDE SEQUENCE</scope>
    <source>
        <strain evidence="1">VKM B-2555</strain>
    </source>
</reference>
<dbReference type="Proteomes" id="UP001143364">
    <property type="component" value="Unassembled WGS sequence"/>
</dbReference>
<dbReference type="EMBL" id="BSFK01000003">
    <property type="protein sequence ID" value="GLK74912.1"/>
    <property type="molecule type" value="Genomic_DNA"/>
</dbReference>
<name>A0A9W6JCT0_9HYPH</name>
<dbReference type="RefSeq" id="WP_271202898.1">
    <property type="nucleotide sequence ID" value="NZ_BSFK01000003.1"/>
</dbReference>
<accession>A0A9W6JCT0</accession>
<evidence type="ECO:0000313" key="2">
    <source>
        <dbReference type="Proteomes" id="UP001143364"/>
    </source>
</evidence>